<dbReference type="SMART" id="SM00179">
    <property type="entry name" value="EGF_CA"/>
    <property type="match status" value="3"/>
</dbReference>
<feature type="disulfide bond" evidence="5">
    <location>
        <begin position="1111"/>
        <end position="1120"/>
    </location>
</feature>
<feature type="domain" description="HYR" evidence="10">
    <location>
        <begin position="1380"/>
        <end position="1464"/>
    </location>
</feature>
<name>A0A0K0G4K8_STRVS</name>
<feature type="domain" description="EGF-like" evidence="9">
    <location>
        <begin position="817"/>
        <end position="854"/>
    </location>
</feature>
<keyword evidence="3" id="KW-0677">Repeat</keyword>
<evidence type="ECO:0000256" key="8">
    <source>
        <dbReference type="SAM" id="SignalP"/>
    </source>
</evidence>
<evidence type="ECO:0000259" key="9">
    <source>
        <dbReference type="PROSITE" id="PS50026"/>
    </source>
</evidence>
<dbReference type="GO" id="GO:0016020">
    <property type="term" value="C:membrane"/>
    <property type="evidence" value="ECO:0007669"/>
    <property type="project" value="UniProtKB-SubCell"/>
</dbReference>
<dbReference type="Proteomes" id="UP000035680">
    <property type="component" value="Unassembled WGS sequence"/>
</dbReference>
<dbReference type="Gene3D" id="2.60.120.200">
    <property type="match status" value="1"/>
</dbReference>
<dbReference type="PROSITE" id="PS00022">
    <property type="entry name" value="EGF_1"/>
    <property type="match status" value="6"/>
</dbReference>
<feature type="disulfide bond" evidence="5">
    <location>
        <begin position="1027"/>
        <end position="1036"/>
    </location>
</feature>
<dbReference type="InterPro" id="IPR013320">
    <property type="entry name" value="ConA-like_dom_sf"/>
</dbReference>
<reference evidence="13" key="2">
    <citation type="submission" date="2015-08" db="UniProtKB">
        <authorList>
            <consortium name="WormBaseParasite"/>
        </authorList>
    </citation>
    <scope>IDENTIFICATION</scope>
</reference>
<evidence type="ECO:0000256" key="4">
    <source>
        <dbReference type="ARBA" id="ARBA00023157"/>
    </source>
</evidence>
<dbReference type="PROSITE" id="PS50825">
    <property type="entry name" value="HYR"/>
    <property type="match status" value="1"/>
</dbReference>
<dbReference type="Pfam" id="PF00057">
    <property type="entry name" value="Ldl_recept_a"/>
    <property type="match status" value="1"/>
</dbReference>
<keyword evidence="7" id="KW-0768">Sushi</keyword>
<dbReference type="SMART" id="SM00032">
    <property type="entry name" value="CCP"/>
    <property type="match status" value="3"/>
</dbReference>
<dbReference type="CDD" id="cd00112">
    <property type="entry name" value="LDLa"/>
    <property type="match status" value="1"/>
</dbReference>
<accession>A0A0K0G4K8</accession>
<dbReference type="GO" id="GO:0005509">
    <property type="term" value="F:calcium ion binding"/>
    <property type="evidence" value="ECO:0007669"/>
    <property type="project" value="InterPro"/>
</dbReference>
<feature type="chain" id="PRO_5005330503" evidence="8">
    <location>
        <begin position="22"/>
        <end position="1467"/>
    </location>
</feature>
<evidence type="ECO:0000256" key="7">
    <source>
        <dbReference type="PROSITE-ProRule" id="PRU00302"/>
    </source>
</evidence>
<dbReference type="InterPro" id="IPR016187">
    <property type="entry name" value="CTDL_fold"/>
</dbReference>
<dbReference type="InterPro" id="IPR001881">
    <property type="entry name" value="EGF-like_Ca-bd_dom"/>
</dbReference>
<evidence type="ECO:0000256" key="6">
    <source>
        <dbReference type="PROSITE-ProRule" id="PRU00124"/>
    </source>
</evidence>
<dbReference type="InterPro" id="IPR000436">
    <property type="entry name" value="Sushi_SCR_CCP_dom"/>
</dbReference>
<evidence type="ECO:0000256" key="1">
    <source>
        <dbReference type="ARBA" id="ARBA00022536"/>
    </source>
</evidence>
<dbReference type="CDD" id="cd00033">
    <property type="entry name" value="CCP"/>
    <property type="match status" value="1"/>
</dbReference>
<dbReference type="InterPro" id="IPR000742">
    <property type="entry name" value="EGF"/>
</dbReference>
<evidence type="ECO:0000259" key="10">
    <source>
        <dbReference type="PROSITE" id="PS50825"/>
    </source>
</evidence>
<evidence type="ECO:0000259" key="11">
    <source>
        <dbReference type="PROSITE" id="PS50923"/>
    </source>
</evidence>
<dbReference type="SUPFAM" id="SSF56436">
    <property type="entry name" value="C-type lectin-like"/>
    <property type="match status" value="1"/>
</dbReference>
<dbReference type="SUPFAM" id="SSF57535">
    <property type="entry name" value="Complement control module/SCR domain"/>
    <property type="match status" value="2"/>
</dbReference>
<dbReference type="PANTHER" id="PTHR24049:SF22">
    <property type="entry name" value="DROSOPHILA CRUMBS HOMOLOG"/>
    <property type="match status" value="1"/>
</dbReference>
<dbReference type="InterPro" id="IPR051022">
    <property type="entry name" value="Notch_Cell-Fate_Det"/>
</dbReference>
<keyword evidence="1 5" id="KW-0245">EGF-like domain</keyword>
<feature type="domain" description="EGF-like" evidence="9">
    <location>
        <begin position="1039"/>
        <end position="1076"/>
    </location>
</feature>
<dbReference type="STRING" id="75913.A0A0K0G4K8"/>
<dbReference type="Gene3D" id="2.60.120.290">
    <property type="entry name" value="Spermadhesin, CUB domain"/>
    <property type="match status" value="1"/>
</dbReference>
<dbReference type="InterPro" id="IPR035976">
    <property type="entry name" value="Sushi/SCR/CCP_sf"/>
</dbReference>
<dbReference type="Pfam" id="PF00084">
    <property type="entry name" value="Sushi"/>
    <property type="match status" value="1"/>
</dbReference>
<feature type="disulfide bond" evidence="5">
    <location>
        <begin position="969"/>
        <end position="986"/>
    </location>
</feature>
<evidence type="ECO:0000256" key="5">
    <source>
        <dbReference type="PROSITE-ProRule" id="PRU00076"/>
    </source>
</evidence>
<feature type="signal peptide" evidence="8">
    <location>
        <begin position="1"/>
        <end position="21"/>
    </location>
</feature>
<organism evidence="12 13">
    <name type="scientific">Strongyloides venezuelensis</name>
    <name type="common">Threadworm</name>
    <dbReference type="NCBI Taxonomy" id="75913"/>
    <lineage>
        <taxon>Eukaryota</taxon>
        <taxon>Metazoa</taxon>
        <taxon>Ecdysozoa</taxon>
        <taxon>Nematoda</taxon>
        <taxon>Chromadorea</taxon>
        <taxon>Rhabditida</taxon>
        <taxon>Tylenchina</taxon>
        <taxon>Panagrolaimomorpha</taxon>
        <taxon>Strongyloidoidea</taxon>
        <taxon>Strongyloididae</taxon>
        <taxon>Strongyloides</taxon>
    </lineage>
</organism>
<dbReference type="Gene3D" id="4.10.400.10">
    <property type="entry name" value="Low-density Lipoprotein Receptor"/>
    <property type="match status" value="1"/>
</dbReference>
<dbReference type="InterPro" id="IPR035914">
    <property type="entry name" value="Sperma_CUB_dom_sf"/>
</dbReference>
<dbReference type="SUPFAM" id="SSF49899">
    <property type="entry name" value="Concanavalin A-like lectins/glucanases"/>
    <property type="match status" value="1"/>
</dbReference>
<feature type="domain" description="Sushi" evidence="11">
    <location>
        <begin position="572"/>
        <end position="640"/>
    </location>
</feature>
<dbReference type="CDD" id="cd00054">
    <property type="entry name" value="EGF_CA"/>
    <property type="match status" value="2"/>
</dbReference>
<dbReference type="SUPFAM" id="SSF57424">
    <property type="entry name" value="LDL receptor-like module"/>
    <property type="match status" value="1"/>
</dbReference>
<dbReference type="WBParaSite" id="SVE_1966900.1">
    <property type="protein sequence ID" value="SVE_1966900.1"/>
    <property type="gene ID" value="SVE_1966900"/>
</dbReference>
<keyword evidence="2 8" id="KW-0732">Signal</keyword>
<keyword evidence="4 5" id="KW-1015">Disulfide bond</keyword>
<feature type="disulfide bond" evidence="6">
    <location>
        <begin position="216"/>
        <end position="231"/>
    </location>
</feature>
<dbReference type="PROSITE" id="PS50026">
    <property type="entry name" value="EGF_3"/>
    <property type="match status" value="6"/>
</dbReference>
<feature type="domain" description="EGF-like" evidence="9">
    <location>
        <begin position="915"/>
        <end position="956"/>
    </location>
</feature>
<dbReference type="Gene3D" id="2.10.25.10">
    <property type="entry name" value="Laminin"/>
    <property type="match status" value="5"/>
</dbReference>
<sequence length="1467" mass="169138">MKNKVYIIFCLFICLKTFLKSIKTYSGDSKTINYGNASSLFLCPNDNWLQIGTYCFLPSLSKLSWEEASYTCSQSNLFYSYLLTTTETSIIQTLFDNIHQNIQNDFWDNWQVFDADLKLTAKLPNKYLTLSKSSLMWLPTYNIEDEKLKLLDSYKYVKSKTLCTSVVKNNLTKENFYHKLNDCLDKKSFICETFACFKDEFRCKDNSKCLPQIFRCNGYPDCPDNSDENDCICSMNNVIVYNHKQKNGYIIAPTKNISNESSQNCRWDIIQEKNEIIELTFLTLNLKDDEFLTITQPNKEAFYINKKNTTSLESTWSSKSNVVNITYHRNLFNYGNFNIFYKTLTFNNNILYLNSNNGNINFHKVDFLINETFIYKRIINKNGNEMMTLTVTSMFYDSKTSFQIYIGNTTMINEPFLLEPKFLTTSLVTSEERIEIAVVTIGKRNATIGFEGFYNNTCSPILNDQKDYGQIFSPDYFKLSSSDEKYYDCLWIIRPPCGKSSNGCSISIIPTVKNFINDSFVKLSTVNKDFKIDKLELFQNIYTFTLKHNNNEILIKINGNTNSLKVKLTYSINCYLPKTLNDLLIDNISYNLTNKKNVYAPTTKIFFKCPNDKVLTPTESSSITCLNGGIWSSRFPKCIDLLCPLPFVENGYIKGVEGYILSSKLTFGCNIGYTSPNKNYISTCNEEHIFFPKPVCKKVNCLSSNNITSYNVLDFKKNTCPFGFRVSLGSNKSQCGLDGKWHYTSYNCEEIKCLREVINFSLTKKPKLYKINDIMEVECINGYEKNYNGNILCNEYGEWINEEGKIINNIKCIKKISQNDCKLIGDCRNNSTCIYDDGFLKCQCKKNFYGSNCQFEYCDENKSKECLGKKTFRQYTKLYGNNPCQNNSNCKLINNNKNYYCNCEKNLIAKNCGKDYDVCKVVGEGKGYCNGHGRCIIRNKKPFCECMFLWKGKHCEESVDICEGNNNYCLNGGRCFSSIGSSYIACKCKKMYQGNRCEEKIDYCQFKPCFHGGYCKRNEVNGYECSCTSSYMGKSCHINRDICSNDPCQNGGICVSQNETSYTCICSNQYTGPNCSQFTNLCSEYEKKGIKYCLNDGVCHSLRGENILCECRDEYSGDKCQDKISKNKKNYNLFFTPIKFYDFNYYSQYNKSSELSNTDNTQQLIFSQIFRSSFLNETTICGWIKPSGNEGKDTSFIIIGTYDGNSIKKTIIDFKLTGVSLNYKNKIIINYKLIQDQWQHICLRSPKLHKYKFTSWDFFYNGVLLKSADKGVELLKIKEKYLRMLLGITLDLKIKYQGEMSLVEYYSNLLSDEEIFNLATKCIYTGSRPPIVSWLDFSDSTKTNGFVVKIEPGLCSDNNDGLNNNSLNILHDETSYTSKNKSYTVEIKNCPKDIYKYTDDDGTIVEWEPNKGYEIFKDYLNLKNVHVNFESGGYFKLGVYKIMYIGKNYFDINGICQFTLHVLKKDI</sequence>
<dbReference type="PROSITE" id="PS50923">
    <property type="entry name" value="SUSHI"/>
    <property type="match status" value="2"/>
</dbReference>
<feature type="domain" description="Sushi" evidence="11">
    <location>
        <begin position="694"/>
        <end position="750"/>
    </location>
</feature>
<feature type="disulfide bond" evidence="5">
    <location>
        <begin position="988"/>
        <end position="997"/>
    </location>
</feature>
<comment type="caution">
    <text evidence="5">Lacks conserved residue(s) required for the propagation of feature annotation.</text>
</comment>
<dbReference type="Gene3D" id="2.10.70.10">
    <property type="entry name" value="Complement Module, domain 1"/>
    <property type="match status" value="1"/>
</dbReference>
<evidence type="ECO:0000313" key="13">
    <source>
        <dbReference type="WBParaSite" id="SVE_1966900.1"/>
    </source>
</evidence>
<keyword evidence="12" id="KW-1185">Reference proteome</keyword>
<dbReference type="SUPFAM" id="SSF57196">
    <property type="entry name" value="EGF/Laminin"/>
    <property type="match status" value="4"/>
</dbReference>
<feature type="domain" description="EGF-like" evidence="9">
    <location>
        <begin position="1000"/>
        <end position="1037"/>
    </location>
</feature>
<dbReference type="InterPro" id="IPR036055">
    <property type="entry name" value="LDL_receptor-like_sf"/>
</dbReference>
<dbReference type="PANTHER" id="PTHR24049">
    <property type="entry name" value="CRUMBS FAMILY MEMBER"/>
    <property type="match status" value="1"/>
</dbReference>
<dbReference type="SMART" id="SM00181">
    <property type="entry name" value="EGF"/>
    <property type="match status" value="7"/>
</dbReference>
<feature type="disulfide bond" evidence="5">
    <location>
        <begin position="946"/>
        <end position="955"/>
    </location>
</feature>
<dbReference type="SMART" id="SM00192">
    <property type="entry name" value="LDLa"/>
    <property type="match status" value="1"/>
</dbReference>
<feature type="disulfide bond" evidence="5">
    <location>
        <begin position="844"/>
        <end position="853"/>
    </location>
</feature>
<dbReference type="InterPro" id="IPR003410">
    <property type="entry name" value="HYR_dom"/>
</dbReference>
<dbReference type="InterPro" id="IPR002172">
    <property type="entry name" value="LDrepeatLR_classA_rpt"/>
</dbReference>
<reference evidence="12" key="1">
    <citation type="submission" date="2014-07" db="EMBL/GenBank/DDBJ databases">
        <authorList>
            <person name="Martin A.A"/>
            <person name="De Silva N."/>
        </authorList>
    </citation>
    <scope>NUCLEOTIDE SEQUENCE</scope>
</reference>
<proteinExistence type="predicted"/>
<feature type="domain" description="EGF-like" evidence="9">
    <location>
        <begin position="958"/>
        <end position="998"/>
    </location>
</feature>
<dbReference type="PROSITE" id="PS50068">
    <property type="entry name" value="LDLRA_2"/>
    <property type="match status" value="1"/>
</dbReference>
<evidence type="ECO:0000256" key="3">
    <source>
        <dbReference type="ARBA" id="ARBA00022737"/>
    </source>
</evidence>
<evidence type="ECO:0000313" key="12">
    <source>
        <dbReference type="Proteomes" id="UP000035680"/>
    </source>
</evidence>
<feature type="domain" description="EGF-like" evidence="9">
    <location>
        <begin position="1078"/>
        <end position="1121"/>
    </location>
</feature>
<evidence type="ECO:0000256" key="2">
    <source>
        <dbReference type="ARBA" id="ARBA00022729"/>
    </source>
</evidence>
<dbReference type="SUPFAM" id="SSF49854">
    <property type="entry name" value="Spermadhesin, CUB domain"/>
    <property type="match status" value="1"/>
</dbReference>
<feature type="disulfide bond" evidence="5">
    <location>
        <begin position="1066"/>
        <end position="1075"/>
    </location>
</feature>
<protein>
    <submittedName>
        <fullName evidence="13">C-type lectin domain-containing protein</fullName>
    </submittedName>
</protein>
<dbReference type="Pfam" id="PF00008">
    <property type="entry name" value="EGF"/>
    <property type="match status" value="1"/>
</dbReference>